<evidence type="ECO:0000313" key="2">
    <source>
        <dbReference type="Proteomes" id="UP001082899"/>
    </source>
</evidence>
<protein>
    <submittedName>
        <fullName evidence="1">Uncharacterized protein</fullName>
    </submittedName>
</protein>
<keyword evidence="2" id="KW-1185">Reference proteome</keyword>
<evidence type="ECO:0000313" key="1">
    <source>
        <dbReference type="EMBL" id="MCY0386495.1"/>
    </source>
</evidence>
<comment type="caution">
    <text evidence="1">The sequence shown here is derived from an EMBL/GenBank/DDBJ whole genome shotgun (WGS) entry which is preliminary data.</text>
</comment>
<accession>A0ABT3ZKM8</accession>
<dbReference type="RefSeq" id="WP_267845934.1">
    <property type="nucleotide sequence ID" value="NZ_JAPMXC010000001.1"/>
</dbReference>
<name>A0ABT3ZKM8_9BURK</name>
<proteinExistence type="predicted"/>
<sequence>MLQALEAMPVVHGSLSVQITRSTMPFCCEQCGVVNGCDSP</sequence>
<dbReference type="EMBL" id="JAPMXC010000001">
    <property type="protein sequence ID" value="MCY0386495.1"/>
    <property type="molecule type" value="Genomic_DNA"/>
</dbReference>
<dbReference type="Proteomes" id="UP001082899">
    <property type="component" value="Unassembled WGS sequence"/>
</dbReference>
<reference evidence="1" key="1">
    <citation type="submission" date="2022-11" db="EMBL/GenBank/DDBJ databases">
        <title>Robbsia betulipollinis sp. nov., isolated from pollen of birch (Betula pendula).</title>
        <authorList>
            <person name="Shi H."/>
            <person name="Ambika Manirajan B."/>
            <person name="Ratering S."/>
            <person name="Geissler-Plaum R."/>
            <person name="Schnell S."/>
        </authorList>
    </citation>
    <scope>NUCLEOTIDE SEQUENCE</scope>
    <source>
        <strain evidence="1">Bb-Pol-6</strain>
    </source>
</reference>
<gene>
    <name evidence="1" type="ORF">OVY01_04405</name>
</gene>
<organism evidence="1 2">
    <name type="scientific">Robbsia betulipollinis</name>
    <dbReference type="NCBI Taxonomy" id="2981849"/>
    <lineage>
        <taxon>Bacteria</taxon>
        <taxon>Pseudomonadati</taxon>
        <taxon>Pseudomonadota</taxon>
        <taxon>Betaproteobacteria</taxon>
        <taxon>Burkholderiales</taxon>
        <taxon>Burkholderiaceae</taxon>
        <taxon>Robbsia</taxon>
    </lineage>
</organism>